<dbReference type="EMBL" id="PKOZ01000009">
    <property type="protein sequence ID" value="PQD94515.1"/>
    <property type="molecule type" value="Genomic_DNA"/>
</dbReference>
<dbReference type="PANTHER" id="PTHR30231">
    <property type="entry name" value="DNA POLYMERASE III SUBUNIT EPSILON"/>
    <property type="match status" value="1"/>
</dbReference>
<evidence type="ECO:0000256" key="2">
    <source>
        <dbReference type="ARBA" id="ARBA00022801"/>
    </source>
</evidence>
<dbReference type="PANTHER" id="PTHR30231:SF41">
    <property type="entry name" value="DNA POLYMERASE III SUBUNIT EPSILON"/>
    <property type="match status" value="1"/>
</dbReference>
<dbReference type="InterPro" id="IPR036397">
    <property type="entry name" value="RNaseH_sf"/>
</dbReference>
<keyword evidence="1" id="KW-0540">Nuclease</keyword>
<dbReference type="CDD" id="cd06127">
    <property type="entry name" value="DEDDh"/>
    <property type="match status" value="1"/>
</dbReference>
<dbReference type="Proteomes" id="UP000239663">
    <property type="component" value="Unassembled WGS sequence"/>
</dbReference>
<dbReference type="GO" id="GO:0003887">
    <property type="term" value="F:DNA-directed DNA polymerase activity"/>
    <property type="evidence" value="ECO:0007669"/>
    <property type="project" value="InterPro"/>
</dbReference>
<keyword evidence="2" id="KW-0378">Hydrolase</keyword>
<dbReference type="AlphaFoldDB" id="A0A2S7MXN3"/>
<dbReference type="GO" id="GO:0003677">
    <property type="term" value="F:DNA binding"/>
    <property type="evidence" value="ECO:0007669"/>
    <property type="project" value="InterPro"/>
</dbReference>
<feature type="domain" description="Exonuclease" evidence="4">
    <location>
        <begin position="58"/>
        <end position="227"/>
    </location>
</feature>
<dbReference type="Pfam" id="PF00929">
    <property type="entry name" value="RNase_T"/>
    <property type="match status" value="1"/>
</dbReference>
<dbReference type="SMART" id="SM00479">
    <property type="entry name" value="EXOIII"/>
    <property type="match status" value="1"/>
</dbReference>
<comment type="caution">
    <text evidence="5">The sequence shown here is derived from an EMBL/GenBank/DDBJ whole genome shotgun (WGS) entry which is preliminary data.</text>
</comment>
<dbReference type="RefSeq" id="WP_104850153.1">
    <property type="nucleotide sequence ID" value="NZ_PKOZ01000009.1"/>
</dbReference>
<evidence type="ECO:0000259" key="4">
    <source>
        <dbReference type="SMART" id="SM00479"/>
    </source>
</evidence>
<dbReference type="GO" id="GO:0005829">
    <property type="term" value="C:cytosol"/>
    <property type="evidence" value="ECO:0007669"/>
    <property type="project" value="TreeGrafter"/>
</dbReference>
<dbReference type="SUPFAM" id="SSF53098">
    <property type="entry name" value="Ribonuclease H-like"/>
    <property type="match status" value="1"/>
</dbReference>
<dbReference type="GO" id="GO:0045004">
    <property type="term" value="P:DNA replication proofreading"/>
    <property type="evidence" value="ECO:0007669"/>
    <property type="project" value="TreeGrafter"/>
</dbReference>
<dbReference type="InterPro" id="IPR012337">
    <property type="entry name" value="RNaseH-like_sf"/>
</dbReference>
<accession>A0A2S7MXN3</accession>
<dbReference type="InterPro" id="IPR006054">
    <property type="entry name" value="DnaQ"/>
</dbReference>
<dbReference type="OrthoDB" id="9804290at2"/>
<reference evidence="5 6" key="1">
    <citation type="submission" date="2017-12" db="EMBL/GenBank/DDBJ databases">
        <title>Taxonomic description and draft genome of Pradoshia cofamensis Gen. nov., sp. nov., a thermotolerant bacillale isolated from anterior gut of earthworm Eisenia fetida.</title>
        <authorList>
            <person name="Saha T."/>
            <person name="Chakraborty R."/>
        </authorList>
    </citation>
    <scope>NUCLEOTIDE SEQUENCE [LARGE SCALE GENOMIC DNA]</scope>
    <source>
        <strain evidence="5 6">EAG3</strain>
    </source>
</reference>
<sequence>MGMNDFIQFFRGMGGKISSNVLAGMQGQTSAQSISFLRQLEKEVRQKDDLSCPLHELEVVVFDIETTGFYPDKGDKIISIGAVKMKGTAFSDEETFYSLIKNEDSIPPEIAALTNITDEQLRDSPEAHEVLLKFYQYISSRILIAHHSKHEQSFMQKVTWDLMKKRFQHRIIDTSFLTNLFNPVSQTQPLERLCEECGINTAGRHHALGDAVMTGHLWAHYLQMALDAGYRNLGDVYSEIAKQR</sequence>
<organism evidence="5 6">
    <name type="scientific">Pradoshia eiseniae</name>
    <dbReference type="NCBI Taxonomy" id="2064768"/>
    <lineage>
        <taxon>Bacteria</taxon>
        <taxon>Bacillati</taxon>
        <taxon>Bacillota</taxon>
        <taxon>Bacilli</taxon>
        <taxon>Bacillales</taxon>
        <taxon>Bacillaceae</taxon>
        <taxon>Pradoshia</taxon>
    </lineage>
</organism>
<evidence type="ECO:0000313" key="6">
    <source>
        <dbReference type="Proteomes" id="UP000239663"/>
    </source>
</evidence>
<dbReference type="InterPro" id="IPR013520">
    <property type="entry name" value="Ribonucl_H"/>
</dbReference>
<dbReference type="NCBIfam" id="NF005836">
    <property type="entry name" value="PRK07740.1"/>
    <property type="match status" value="1"/>
</dbReference>
<dbReference type="Gene3D" id="3.30.420.10">
    <property type="entry name" value="Ribonuclease H-like superfamily/Ribonuclease H"/>
    <property type="match status" value="1"/>
</dbReference>
<protein>
    <submittedName>
        <fullName evidence="5">DNA polymerase III subunit epsilon</fullName>
    </submittedName>
</protein>
<evidence type="ECO:0000313" key="5">
    <source>
        <dbReference type="EMBL" id="PQD94515.1"/>
    </source>
</evidence>
<gene>
    <name evidence="5" type="ORF">CYL18_13985</name>
</gene>
<dbReference type="FunFam" id="3.30.420.10:FF:000045">
    <property type="entry name" value="3'-5' exonuclease DinG"/>
    <property type="match status" value="1"/>
</dbReference>
<keyword evidence="6" id="KW-1185">Reference proteome</keyword>
<evidence type="ECO:0000256" key="3">
    <source>
        <dbReference type="ARBA" id="ARBA00022839"/>
    </source>
</evidence>
<proteinExistence type="predicted"/>
<dbReference type="GO" id="GO:0008408">
    <property type="term" value="F:3'-5' exonuclease activity"/>
    <property type="evidence" value="ECO:0007669"/>
    <property type="project" value="TreeGrafter"/>
</dbReference>
<name>A0A2S7MXN3_9BACI</name>
<dbReference type="NCBIfam" id="TIGR00573">
    <property type="entry name" value="dnaq"/>
    <property type="match status" value="1"/>
</dbReference>
<keyword evidence="3" id="KW-0269">Exonuclease</keyword>
<evidence type="ECO:0000256" key="1">
    <source>
        <dbReference type="ARBA" id="ARBA00022722"/>
    </source>
</evidence>